<dbReference type="GO" id="GO:0006357">
    <property type="term" value="P:regulation of transcription by RNA polymerase II"/>
    <property type="evidence" value="ECO:0007669"/>
    <property type="project" value="InterPro"/>
</dbReference>
<dbReference type="Pfam" id="PF21797">
    <property type="entry name" value="CycT2-like_C"/>
    <property type="match status" value="1"/>
</dbReference>
<dbReference type="InterPro" id="IPR006671">
    <property type="entry name" value="Cyclin_N"/>
</dbReference>
<keyword evidence="1" id="KW-0195">Cyclin</keyword>
<dbReference type="InterPro" id="IPR036915">
    <property type="entry name" value="Cyclin-like_sf"/>
</dbReference>
<keyword evidence="4" id="KW-1185">Reference proteome</keyword>
<evidence type="ECO:0000313" key="3">
    <source>
        <dbReference type="EMBL" id="KAJ8901662.1"/>
    </source>
</evidence>
<dbReference type="PANTHER" id="PTHR10026">
    <property type="entry name" value="CYCLIN"/>
    <property type="match status" value="1"/>
</dbReference>
<dbReference type="GO" id="GO:0016538">
    <property type="term" value="F:cyclin-dependent protein serine/threonine kinase regulator activity"/>
    <property type="evidence" value="ECO:0007669"/>
    <property type="project" value="InterPro"/>
</dbReference>
<evidence type="ECO:0000256" key="1">
    <source>
        <dbReference type="RuleBase" id="RU000383"/>
    </source>
</evidence>
<name>A0AAV8UK71_9RHOD</name>
<evidence type="ECO:0000259" key="2">
    <source>
        <dbReference type="SMART" id="SM00385"/>
    </source>
</evidence>
<reference evidence="3 4" key="1">
    <citation type="journal article" date="2023" name="Nat. Commun.">
        <title>Origin of minicircular mitochondrial genomes in red algae.</title>
        <authorList>
            <person name="Lee Y."/>
            <person name="Cho C.H."/>
            <person name="Lee Y.M."/>
            <person name="Park S.I."/>
            <person name="Yang J.H."/>
            <person name="West J.A."/>
            <person name="Bhattacharya D."/>
            <person name="Yoon H.S."/>
        </authorList>
    </citation>
    <scope>NUCLEOTIDE SEQUENCE [LARGE SCALE GENOMIC DNA]</scope>
    <source>
        <strain evidence="3 4">CCMP1338</strain>
        <tissue evidence="3">Whole cell</tissue>
    </source>
</reference>
<evidence type="ECO:0000313" key="4">
    <source>
        <dbReference type="Proteomes" id="UP001157974"/>
    </source>
</evidence>
<dbReference type="EMBL" id="JAMWBK010000010">
    <property type="protein sequence ID" value="KAJ8901662.1"/>
    <property type="molecule type" value="Genomic_DNA"/>
</dbReference>
<dbReference type="SUPFAM" id="SSF47954">
    <property type="entry name" value="Cyclin-like"/>
    <property type="match status" value="2"/>
</dbReference>
<dbReference type="PIRSF" id="PIRSF028758">
    <property type="entry name" value="Cyclin, C/H/G types"/>
    <property type="match status" value="1"/>
</dbReference>
<accession>A0AAV8UK71</accession>
<comment type="similarity">
    <text evidence="1">Belongs to the cyclin family.</text>
</comment>
<dbReference type="Proteomes" id="UP001157974">
    <property type="component" value="Unassembled WGS sequence"/>
</dbReference>
<comment type="caution">
    <text evidence="3">The sequence shown here is derived from an EMBL/GenBank/DDBJ whole genome shotgun (WGS) entry which is preliminary data.</text>
</comment>
<dbReference type="AlphaFoldDB" id="A0AAV8UK71"/>
<dbReference type="Gene3D" id="1.10.472.10">
    <property type="entry name" value="Cyclin-like"/>
    <property type="match status" value="2"/>
</dbReference>
<dbReference type="CDD" id="cd20546">
    <property type="entry name" value="CYCLIN_SpCG1C_ScCTK2-like_rpt2"/>
    <property type="match status" value="1"/>
</dbReference>
<dbReference type="InterPro" id="IPR043198">
    <property type="entry name" value="Cyclin/Ssn8"/>
</dbReference>
<feature type="domain" description="Cyclin-like" evidence="2">
    <location>
        <begin position="46"/>
        <end position="129"/>
    </location>
</feature>
<organism evidence="3 4">
    <name type="scientific">Rhodosorus marinus</name>
    <dbReference type="NCBI Taxonomy" id="101924"/>
    <lineage>
        <taxon>Eukaryota</taxon>
        <taxon>Rhodophyta</taxon>
        <taxon>Stylonematophyceae</taxon>
        <taxon>Stylonematales</taxon>
        <taxon>Stylonemataceae</taxon>
        <taxon>Rhodosorus</taxon>
    </lineage>
</organism>
<proteinExistence type="inferred from homology"/>
<dbReference type="Pfam" id="PF00134">
    <property type="entry name" value="Cyclin_N"/>
    <property type="match status" value="1"/>
</dbReference>
<protein>
    <recommendedName>
        <fullName evidence="2">Cyclin-like domain-containing protein</fullName>
    </recommendedName>
</protein>
<dbReference type="InterPro" id="IPR013763">
    <property type="entry name" value="Cyclin-like_dom"/>
</dbReference>
<gene>
    <name evidence="3" type="ORF">NDN08_003868</name>
</gene>
<dbReference type="SMART" id="SM00385">
    <property type="entry name" value="CYCLIN"/>
    <property type="match status" value="2"/>
</dbReference>
<feature type="domain" description="Cyclin-like" evidence="2">
    <location>
        <begin position="163"/>
        <end position="253"/>
    </location>
</feature>
<sequence length="259" mass="30154">MDELESLNGADEKLWLFGKEDIENSPSREKNIQSSTERRIIASCARFILEVGAALEVPQLTRCAAIKLMQRFYLMESMSRHSPPAVASACLFVACKVQECVKRLRDVIYWSIKIKTRSEQFPRGEDLLEESSRFQAEKKLVLLKERDVLRVLNFDYDVDLPFKYIIQLVKLYGTSAEQQKDLIQYAWNFVNDSLLTSIHMEYKEMDIATAALHLAMLYSNHELKKVPETGKPWYTHYSIDPKTMVEICNRMLEHYDVEV</sequence>